<keyword evidence="1" id="KW-0472">Membrane</keyword>
<sequence length="58" mass="6052">MSTAPVHPHRSLVPRRLIIGALVLLIAAVLTGFAFAGWTANGAALYHALSANGLAWCL</sequence>
<accession>A0ABT3Z7Y9</accession>
<evidence type="ECO:0000313" key="3">
    <source>
        <dbReference type="Proteomes" id="UP001073227"/>
    </source>
</evidence>
<feature type="transmembrane region" description="Helical" evidence="1">
    <location>
        <begin position="17"/>
        <end position="40"/>
    </location>
</feature>
<keyword evidence="3" id="KW-1185">Reference proteome</keyword>
<proteinExistence type="predicted"/>
<dbReference type="Proteomes" id="UP001073227">
    <property type="component" value="Unassembled WGS sequence"/>
</dbReference>
<name>A0ABT3Z7Y9_9HYPH</name>
<dbReference type="RefSeq" id="WP_267653436.1">
    <property type="nucleotide sequence ID" value="NZ_JAOVZR010000001.1"/>
</dbReference>
<keyword evidence="1" id="KW-1133">Transmembrane helix</keyword>
<reference evidence="2" key="1">
    <citation type="submission" date="2022-10" db="EMBL/GenBank/DDBJ databases">
        <title>Hoeflea sp. G2-23, isolated from marine algae.</title>
        <authorList>
            <person name="Kristyanto S."/>
            <person name="Kim J.M."/>
            <person name="Jeon C.O."/>
        </authorList>
    </citation>
    <scope>NUCLEOTIDE SEQUENCE</scope>
    <source>
        <strain evidence="2">G2-23</strain>
    </source>
</reference>
<organism evidence="2 3">
    <name type="scientific">Hoeflea algicola</name>
    <dbReference type="NCBI Taxonomy" id="2983763"/>
    <lineage>
        <taxon>Bacteria</taxon>
        <taxon>Pseudomonadati</taxon>
        <taxon>Pseudomonadota</taxon>
        <taxon>Alphaproteobacteria</taxon>
        <taxon>Hyphomicrobiales</taxon>
        <taxon>Rhizobiaceae</taxon>
        <taxon>Hoeflea</taxon>
    </lineage>
</organism>
<protein>
    <submittedName>
        <fullName evidence="2">Uncharacterized protein</fullName>
    </submittedName>
</protein>
<keyword evidence="1" id="KW-0812">Transmembrane</keyword>
<gene>
    <name evidence="2" type="ORF">OEG84_08965</name>
</gene>
<evidence type="ECO:0000256" key="1">
    <source>
        <dbReference type="SAM" id="Phobius"/>
    </source>
</evidence>
<evidence type="ECO:0000313" key="2">
    <source>
        <dbReference type="EMBL" id="MCY0147839.1"/>
    </source>
</evidence>
<dbReference type="EMBL" id="JAOVZR010000001">
    <property type="protein sequence ID" value="MCY0147839.1"/>
    <property type="molecule type" value="Genomic_DNA"/>
</dbReference>
<comment type="caution">
    <text evidence="2">The sequence shown here is derived from an EMBL/GenBank/DDBJ whole genome shotgun (WGS) entry which is preliminary data.</text>
</comment>